<accession>A0A2T0RA65</accession>
<proteinExistence type="inferred from homology"/>
<evidence type="ECO:0000259" key="7">
    <source>
        <dbReference type="Pfam" id="PF01636"/>
    </source>
</evidence>
<evidence type="ECO:0000313" key="8">
    <source>
        <dbReference type="EMBL" id="PRY18049.1"/>
    </source>
</evidence>
<dbReference type="AlphaFoldDB" id="A0A2T0RA65"/>
<name>A0A2T0RA65_9ACTN</name>
<dbReference type="GO" id="GO:0016773">
    <property type="term" value="F:phosphotransferase activity, alcohol group as acceptor"/>
    <property type="evidence" value="ECO:0007669"/>
    <property type="project" value="InterPro"/>
</dbReference>
<evidence type="ECO:0000256" key="2">
    <source>
        <dbReference type="ARBA" id="ARBA00022679"/>
    </source>
</evidence>
<protein>
    <submittedName>
        <fullName evidence="8">Kanamycin kinase</fullName>
    </submittedName>
</protein>
<keyword evidence="6" id="KW-0046">Antibiotic resistance</keyword>
<organism evidence="8 9">
    <name type="scientific">Kineococcus rhizosphaerae</name>
    <dbReference type="NCBI Taxonomy" id="559628"/>
    <lineage>
        <taxon>Bacteria</taxon>
        <taxon>Bacillati</taxon>
        <taxon>Actinomycetota</taxon>
        <taxon>Actinomycetes</taxon>
        <taxon>Kineosporiales</taxon>
        <taxon>Kineosporiaceae</taxon>
        <taxon>Kineococcus</taxon>
    </lineage>
</organism>
<dbReference type="InterPro" id="IPR024165">
    <property type="entry name" value="Kan/Strep_kinase"/>
</dbReference>
<dbReference type="SUPFAM" id="SSF56112">
    <property type="entry name" value="Protein kinase-like (PK-like)"/>
    <property type="match status" value="1"/>
</dbReference>
<comment type="similarity">
    <text evidence="1">Belongs to the aminoglycoside phosphotransferase family.</text>
</comment>
<evidence type="ECO:0000256" key="6">
    <source>
        <dbReference type="ARBA" id="ARBA00023251"/>
    </source>
</evidence>
<evidence type="ECO:0000256" key="5">
    <source>
        <dbReference type="ARBA" id="ARBA00022840"/>
    </source>
</evidence>
<dbReference type="InterPro" id="IPR011009">
    <property type="entry name" value="Kinase-like_dom_sf"/>
</dbReference>
<evidence type="ECO:0000313" key="9">
    <source>
        <dbReference type="Proteomes" id="UP000238083"/>
    </source>
</evidence>
<dbReference type="CDD" id="cd05150">
    <property type="entry name" value="APH"/>
    <property type="match status" value="1"/>
</dbReference>
<dbReference type="Gene3D" id="3.30.200.20">
    <property type="entry name" value="Phosphorylase Kinase, domain 1"/>
    <property type="match status" value="1"/>
</dbReference>
<dbReference type="Proteomes" id="UP000238083">
    <property type="component" value="Unassembled WGS sequence"/>
</dbReference>
<keyword evidence="4 8" id="KW-0418">Kinase</keyword>
<dbReference type="Pfam" id="PF01636">
    <property type="entry name" value="APH"/>
    <property type="match status" value="1"/>
</dbReference>
<comment type="caution">
    <text evidence="8">The sequence shown here is derived from an EMBL/GenBank/DDBJ whole genome shotgun (WGS) entry which is preliminary data.</text>
</comment>
<dbReference type="GO" id="GO:0016301">
    <property type="term" value="F:kinase activity"/>
    <property type="evidence" value="ECO:0007669"/>
    <property type="project" value="UniProtKB-KW"/>
</dbReference>
<dbReference type="Gene3D" id="3.90.1200.10">
    <property type="match status" value="1"/>
</dbReference>
<evidence type="ECO:0000256" key="3">
    <source>
        <dbReference type="ARBA" id="ARBA00022741"/>
    </source>
</evidence>
<reference evidence="8 9" key="1">
    <citation type="submission" date="2018-03" db="EMBL/GenBank/DDBJ databases">
        <title>Genomic Encyclopedia of Archaeal and Bacterial Type Strains, Phase II (KMG-II): from individual species to whole genera.</title>
        <authorList>
            <person name="Goeker M."/>
        </authorList>
    </citation>
    <scope>NUCLEOTIDE SEQUENCE [LARGE SCALE GENOMIC DNA]</scope>
    <source>
        <strain evidence="8 9">DSM 19711</strain>
    </source>
</reference>
<sequence>MRALELITQQPGKRFDGAPRLGRVRISISQVPADPVPVPVALRPVVARWGGPAGAGELPAAWVNAAGGTTFRVQGARGAVFCKWAPAGTGLDLAAEAERAAWAAAFVPVPRVLEHGEDASGSWLVTRALPGASAVAPQWVTAPQVAVPALGRALRWWHDAVPVGGCPFDWSVPYRLTRAVGDTTGLHEAPAVDRLVVCHGDACSPNTLLADGSGEPVGFVDLAAVGVADRWADLAVATVSLDWNYGEGWQETFLAAYGVAPDPVRTAYYRALWDVGP</sequence>
<dbReference type="EMBL" id="PVZF01000001">
    <property type="protein sequence ID" value="PRY18049.1"/>
    <property type="molecule type" value="Genomic_DNA"/>
</dbReference>
<evidence type="ECO:0000256" key="4">
    <source>
        <dbReference type="ARBA" id="ARBA00022777"/>
    </source>
</evidence>
<dbReference type="GO" id="GO:0005524">
    <property type="term" value="F:ATP binding"/>
    <property type="evidence" value="ECO:0007669"/>
    <property type="project" value="UniProtKB-KW"/>
</dbReference>
<evidence type="ECO:0000256" key="1">
    <source>
        <dbReference type="ARBA" id="ARBA00006219"/>
    </source>
</evidence>
<gene>
    <name evidence="8" type="ORF">CLV37_101293</name>
</gene>
<keyword evidence="2" id="KW-0808">Transferase</keyword>
<dbReference type="InterPro" id="IPR002575">
    <property type="entry name" value="Aminoglycoside_PTrfase"/>
</dbReference>
<keyword evidence="9" id="KW-1185">Reference proteome</keyword>
<keyword evidence="3" id="KW-0547">Nucleotide-binding</keyword>
<feature type="domain" description="Aminoglycoside phosphotransferase" evidence="7">
    <location>
        <begin position="69"/>
        <end position="265"/>
    </location>
</feature>
<dbReference type="GO" id="GO:0046677">
    <property type="term" value="P:response to antibiotic"/>
    <property type="evidence" value="ECO:0007669"/>
    <property type="project" value="UniProtKB-KW"/>
</dbReference>
<keyword evidence="5" id="KW-0067">ATP-binding</keyword>